<dbReference type="SUPFAM" id="SSF54762">
    <property type="entry name" value="Signal recognition particle alu RNA binding heterodimer, SRP9/14"/>
    <property type="match status" value="1"/>
</dbReference>
<dbReference type="Proteomes" id="UP000241890">
    <property type="component" value="Unassembled WGS sequence"/>
</dbReference>
<protein>
    <submittedName>
        <fullName evidence="8">Signal recognition particle 14 kDa protein</fullName>
    </submittedName>
</protein>
<evidence type="ECO:0000256" key="4">
    <source>
        <dbReference type="ARBA" id="ARBA00022884"/>
    </source>
</evidence>
<name>A0A2R5G861_9STRA</name>
<keyword evidence="3" id="KW-0963">Cytoplasm</keyword>
<comment type="caution">
    <text evidence="8">The sequence shown here is derived from an EMBL/GenBank/DDBJ whole genome shotgun (WGS) entry which is preliminary data.</text>
</comment>
<evidence type="ECO:0000256" key="7">
    <source>
        <dbReference type="SAM" id="MobiDB-lite"/>
    </source>
</evidence>
<keyword evidence="4" id="KW-0694">RNA-binding</keyword>
<accession>A0A2R5G861</accession>
<dbReference type="GO" id="GO:0006614">
    <property type="term" value="P:SRP-dependent cotranslational protein targeting to membrane"/>
    <property type="evidence" value="ECO:0007669"/>
    <property type="project" value="InterPro"/>
</dbReference>
<evidence type="ECO:0000313" key="9">
    <source>
        <dbReference type="Proteomes" id="UP000241890"/>
    </source>
</evidence>
<dbReference type="EMBL" id="BEYU01000008">
    <property type="protein sequence ID" value="GBG24673.1"/>
    <property type="molecule type" value="Genomic_DNA"/>
</dbReference>
<feature type="compositionally biased region" description="Low complexity" evidence="7">
    <location>
        <begin position="131"/>
        <end position="140"/>
    </location>
</feature>
<evidence type="ECO:0000256" key="1">
    <source>
        <dbReference type="ARBA" id="ARBA00004496"/>
    </source>
</evidence>
<reference evidence="8 9" key="1">
    <citation type="submission" date="2017-12" db="EMBL/GenBank/DDBJ databases">
        <title>Sequencing, de novo assembly and annotation of complete genome of a new Thraustochytrid species, strain FCC1311.</title>
        <authorList>
            <person name="Sedici K."/>
            <person name="Godart F."/>
            <person name="Aiese Cigliano R."/>
            <person name="Sanseverino W."/>
            <person name="Barakat M."/>
            <person name="Ortet P."/>
            <person name="Marechal E."/>
            <person name="Cagnac O."/>
            <person name="Amato A."/>
        </authorList>
    </citation>
    <scope>NUCLEOTIDE SEQUENCE [LARGE SCALE GENOMIC DNA]</scope>
</reference>
<keyword evidence="9" id="KW-1185">Reference proteome</keyword>
<dbReference type="Gene3D" id="3.30.720.10">
    <property type="entry name" value="Signal recognition particle alu RNA binding heterodimer, srp9/1"/>
    <property type="match status" value="1"/>
</dbReference>
<dbReference type="AlphaFoldDB" id="A0A2R5G861"/>
<dbReference type="GO" id="GO:0005786">
    <property type="term" value="C:signal recognition particle, endoplasmic reticulum targeting"/>
    <property type="evidence" value="ECO:0007669"/>
    <property type="project" value="UniProtKB-KW"/>
</dbReference>
<feature type="region of interest" description="Disordered" evidence="7">
    <location>
        <begin position="110"/>
        <end position="140"/>
    </location>
</feature>
<comment type="subcellular location">
    <subcellularLocation>
        <location evidence="1">Cytoplasm</location>
    </subcellularLocation>
</comment>
<dbReference type="InterPro" id="IPR009018">
    <property type="entry name" value="Signal_recog_particle_SRP9/14"/>
</dbReference>
<evidence type="ECO:0000256" key="6">
    <source>
        <dbReference type="ARBA" id="ARBA00023274"/>
    </source>
</evidence>
<dbReference type="GO" id="GO:0008312">
    <property type="term" value="F:7S RNA binding"/>
    <property type="evidence" value="ECO:0007669"/>
    <property type="project" value="InterPro"/>
</dbReference>
<dbReference type="Pfam" id="PF02290">
    <property type="entry name" value="SRP14"/>
    <property type="match status" value="1"/>
</dbReference>
<comment type="similarity">
    <text evidence="2">Belongs to the SRP14 family.</text>
</comment>
<keyword evidence="6" id="KW-0687">Ribonucleoprotein</keyword>
<dbReference type="InterPro" id="IPR003210">
    <property type="entry name" value="Signal_recog_particle_SRP14"/>
</dbReference>
<sequence>MPRVSNDEFLSLLGEMYKETRESGSVTLSMKMVKDQDLSRGPKALRAEVSNGKACMVRAQVMGGVREGSVFANKEAGKTKRGEKAKISTILTGDQQAVFHKRFSEIIKEHTGKLKRPRDLKRIEERRQRRAAAAATQASS</sequence>
<evidence type="ECO:0000256" key="5">
    <source>
        <dbReference type="ARBA" id="ARBA00023135"/>
    </source>
</evidence>
<evidence type="ECO:0000256" key="3">
    <source>
        <dbReference type="ARBA" id="ARBA00022490"/>
    </source>
</evidence>
<keyword evidence="5" id="KW-0733">Signal recognition particle</keyword>
<organism evidence="8 9">
    <name type="scientific">Hondaea fermentalgiana</name>
    <dbReference type="NCBI Taxonomy" id="2315210"/>
    <lineage>
        <taxon>Eukaryota</taxon>
        <taxon>Sar</taxon>
        <taxon>Stramenopiles</taxon>
        <taxon>Bigyra</taxon>
        <taxon>Labyrinthulomycetes</taxon>
        <taxon>Thraustochytrida</taxon>
        <taxon>Thraustochytriidae</taxon>
        <taxon>Hondaea</taxon>
    </lineage>
</organism>
<dbReference type="GO" id="GO:0030942">
    <property type="term" value="F:endoplasmic reticulum signal peptide binding"/>
    <property type="evidence" value="ECO:0007669"/>
    <property type="project" value="InterPro"/>
</dbReference>
<evidence type="ECO:0000256" key="2">
    <source>
        <dbReference type="ARBA" id="ARBA00010349"/>
    </source>
</evidence>
<gene>
    <name evidence="8" type="ORF">FCC1311_008912</name>
</gene>
<proteinExistence type="inferred from homology"/>
<dbReference type="InParanoid" id="A0A2R5G861"/>
<dbReference type="OrthoDB" id="19209at2759"/>
<evidence type="ECO:0000313" key="8">
    <source>
        <dbReference type="EMBL" id="GBG24673.1"/>
    </source>
</evidence>